<feature type="region of interest" description="Disordered" evidence="10">
    <location>
        <begin position="162"/>
        <end position="191"/>
    </location>
</feature>
<dbReference type="InterPro" id="IPR036322">
    <property type="entry name" value="WD40_repeat_dom_sf"/>
</dbReference>
<dbReference type="Pfam" id="PF00400">
    <property type="entry name" value="WD40"/>
    <property type="match status" value="5"/>
</dbReference>
<feature type="repeat" description="WD" evidence="9">
    <location>
        <begin position="370"/>
        <end position="413"/>
    </location>
</feature>
<feature type="compositionally biased region" description="Low complexity" evidence="10">
    <location>
        <begin position="738"/>
        <end position="754"/>
    </location>
</feature>
<feature type="compositionally biased region" description="Basic and acidic residues" evidence="10">
    <location>
        <begin position="262"/>
        <end position="272"/>
    </location>
</feature>
<dbReference type="Proteomes" id="UP001161757">
    <property type="component" value="Unassembled WGS sequence"/>
</dbReference>
<dbReference type="SMART" id="SM00320">
    <property type="entry name" value="WD40"/>
    <property type="match status" value="7"/>
</dbReference>
<comment type="subunit">
    <text evidence="3">Component of the SCF(sconB) E3 ubiquitin ligase complex.</text>
</comment>
<proteinExistence type="inferred from homology"/>
<comment type="caution">
    <text evidence="12">The sequence shown here is derived from an EMBL/GenBank/DDBJ whole genome shotgun (WGS) entry which is preliminary data.</text>
</comment>
<feature type="region of interest" description="Disordered" evidence="10">
    <location>
        <begin position="795"/>
        <end position="936"/>
    </location>
</feature>
<dbReference type="AlphaFoldDB" id="A0AAN6F1R4"/>
<keyword evidence="6" id="KW-0677">Repeat</keyword>
<dbReference type="InterPro" id="IPR036047">
    <property type="entry name" value="F-box-like_dom_sf"/>
</dbReference>
<feature type="compositionally biased region" description="Low complexity" evidence="10">
    <location>
        <begin position="910"/>
        <end position="932"/>
    </location>
</feature>
<name>A0AAN6F1R4_EXODE</name>
<dbReference type="InterPro" id="IPR050995">
    <property type="entry name" value="WD-F-box_domain-protein"/>
</dbReference>
<feature type="compositionally biased region" description="Polar residues" evidence="10">
    <location>
        <begin position="850"/>
        <end position="863"/>
    </location>
</feature>
<evidence type="ECO:0000256" key="2">
    <source>
        <dbReference type="ARBA" id="ARBA00007968"/>
    </source>
</evidence>
<dbReference type="SUPFAM" id="SSF50978">
    <property type="entry name" value="WD40 repeat-like"/>
    <property type="match status" value="1"/>
</dbReference>
<feature type="repeat" description="WD" evidence="9">
    <location>
        <begin position="543"/>
        <end position="582"/>
    </location>
</feature>
<dbReference type="PROSITE" id="PS00678">
    <property type="entry name" value="WD_REPEATS_1"/>
    <property type="match status" value="1"/>
</dbReference>
<feature type="compositionally biased region" description="Low complexity" evidence="10">
    <location>
        <begin position="808"/>
        <end position="819"/>
    </location>
</feature>
<dbReference type="PROSITE" id="PS50294">
    <property type="entry name" value="WD_REPEATS_REGION"/>
    <property type="match status" value="5"/>
</dbReference>
<feature type="repeat" description="WD" evidence="9">
    <location>
        <begin position="503"/>
        <end position="542"/>
    </location>
</feature>
<organism evidence="12 13">
    <name type="scientific">Exophiala dermatitidis</name>
    <name type="common">Black yeast-like fungus</name>
    <name type="synonym">Wangiella dermatitidis</name>
    <dbReference type="NCBI Taxonomy" id="5970"/>
    <lineage>
        <taxon>Eukaryota</taxon>
        <taxon>Fungi</taxon>
        <taxon>Dikarya</taxon>
        <taxon>Ascomycota</taxon>
        <taxon>Pezizomycotina</taxon>
        <taxon>Eurotiomycetes</taxon>
        <taxon>Chaetothyriomycetidae</taxon>
        <taxon>Chaetothyriales</taxon>
        <taxon>Herpotrichiellaceae</taxon>
        <taxon>Exophiala</taxon>
    </lineage>
</organism>
<sequence>MGSLNQHHLDCIQPPYPRSSSSSHTPFRLDEGFSEETASQDENGRNMFAATAAQFSDWVMAQNEAARAEIAYEVLRTLRTSQIAAVVERLTPLLHMDPLEKLPPEITCEIFSYLDAQTLLTASLASHTWRARIMDPMLWQDLYRSQGWGLNAAEIKQFETSHSAALRPNSRKARGQFSGQPQLKKRATSDWLDAKGRRISADVSHWREQHGVVEADTDMRSDSDDQEMQDAPGSSSQSPFQRPNKRHSQDSGDEMYYSSPIRAEDRDKRREQQPYSHEPPFRSKLTVQDPHGADRLNWMHLYKQRQKLEQNWLKGRYIPFQLPHPSHPNEAHTECVYTIQFYGKWLVSGSRDKTLRIWDLETRRLRGRPLVGHSQSVLCLQFDPTANEDIIISGSSDASVIVWQFSTGKKIHEISSAHDESVLNLRFDKRYLVTCSKDRRIKIWNRHALVATDPDYPKISRDSTARVPSYIVNTSNMEPSLLEARVADGAIRALKPYMLLLTLVGHGAAVNAIQINGDLIVSASGDRLIKIWSSRNGKLLRTLQGHQKGIACVQFDSKRIVSGSSDNTVRIYDPYTGAEVAELKGHTNLVRTVQAGFGDLPGADGEYNVRARRAERKYLEDLSNGLIVEGRNYSRELRRGAHGTSRLALGAKLPPGGGGSKWGRIVSGSYDESIIIWRKNSGGDWVIGQVLRQNPATREAPAESRRRGSQPAAATAANAVASVSQHVPNQSAANVTHGQQAASSSSNQGPAGAAHPAVMSASQIVQQTVGTSIASLGAGISNVMGISRVLNAPLPEQSNSSRATTTQSFNSSLTTSGSSPQALSQAAMAHTQAAVNQAVQQALAQAGQGRPSSHNHPLAQGSSQHHHQEPHHQTTATSPANALNHQANSHHLPNQPHPNALPQHHPPHATPGHQQQQPTHAAQGQGHHQQQHSSGSRVFKLQFDARRIVSCSQDSRIVGWDFANGDPEIMEACRFFAGP</sequence>
<feature type="repeat" description="WD" evidence="9">
    <location>
        <begin position="329"/>
        <end position="368"/>
    </location>
</feature>
<dbReference type="InterPro" id="IPR015943">
    <property type="entry name" value="WD40/YVTN_repeat-like_dom_sf"/>
</dbReference>
<dbReference type="SMART" id="SM00256">
    <property type="entry name" value="FBOX"/>
    <property type="match status" value="1"/>
</dbReference>
<dbReference type="PANTHER" id="PTHR14604:SF4">
    <property type="entry name" value="F-BOX DOMAIN-CONTAINING PROTEIN"/>
    <property type="match status" value="1"/>
</dbReference>
<feature type="compositionally biased region" description="Polar residues" evidence="10">
    <location>
        <begin position="232"/>
        <end position="241"/>
    </location>
</feature>
<comment type="function">
    <text evidence="1">Component of the SCF(sconB) E3 ubiquitin ligase complex involved in the regulation of sulfur metabolite repression, probably by mediating the inactivation or degradation of the metR transcription factor.</text>
</comment>
<feature type="region of interest" description="Disordered" evidence="10">
    <location>
        <begin position="732"/>
        <end position="755"/>
    </location>
</feature>
<dbReference type="InterPro" id="IPR019775">
    <property type="entry name" value="WD40_repeat_CS"/>
</dbReference>
<evidence type="ECO:0000256" key="8">
    <source>
        <dbReference type="ARBA" id="ARBA00032113"/>
    </source>
</evidence>
<dbReference type="CDD" id="cd00200">
    <property type="entry name" value="WD40"/>
    <property type="match status" value="1"/>
</dbReference>
<feature type="compositionally biased region" description="Polar residues" evidence="10">
    <location>
        <begin position="796"/>
        <end position="807"/>
    </location>
</feature>
<evidence type="ECO:0000313" key="12">
    <source>
        <dbReference type="EMBL" id="KAJ8995886.1"/>
    </source>
</evidence>
<evidence type="ECO:0000256" key="7">
    <source>
        <dbReference type="ARBA" id="ARBA00030034"/>
    </source>
</evidence>
<dbReference type="InterPro" id="IPR020472">
    <property type="entry name" value="WD40_PAC1"/>
</dbReference>
<feature type="region of interest" description="Disordered" evidence="10">
    <location>
        <begin position="203"/>
        <end position="288"/>
    </location>
</feature>
<dbReference type="EMBL" id="JAJGCB010000001">
    <property type="protein sequence ID" value="KAJ8995886.1"/>
    <property type="molecule type" value="Genomic_DNA"/>
</dbReference>
<feature type="region of interest" description="Disordered" evidence="10">
    <location>
        <begin position="1"/>
        <end position="29"/>
    </location>
</feature>
<evidence type="ECO:0000256" key="9">
    <source>
        <dbReference type="PROSITE-ProRule" id="PRU00221"/>
    </source>
</evidence>
<gene>
    <name evidence="12" type="ORF">HRR80_000636</name>
</gene>
<evidence type="ECO:0000313" key="13">
    <source>
        <dbReference type="Proteomes" id="UP001161757"/>
    </source>
</evidence>
<dbReference type="PRINTS" id="PR00320">
    <property type="entry name" value="GPROTEINBRPT"/>
</dbReference>
<feature type="domain" description="F-box" evidence="11">
    <location>
        <begin position="96"/>
        <end position="142"/>
    </location>
</feature>
<comment type="similarity">
    <text evidence="2">Belongs to the WD repeat MET30/SCONB/SCON-2 family.</text>
</comment>
<dbReference type="InterPro" id="IPR001810">
    <property type="entry name" value="F-box_dom"/>
</dbReference>
<accession>A0AAN6F1R4</accession>
<evidence type="ECO:0000256" key="10">
    <source>
        <dbReference type="SAM" id="MobiDB-lite"/>
    </source>
</evidence>
<evidence type="ECO:0000256" key="5">
    <source>
        <dbReference type="ARBA" id="ARBA00022574"/>
    </source>
</evidence>
<dbReference type="PROSITE" id="PS50181">
    <property type="entry name" value="FBOX"/>
    <property type="match status" value="1"/>
</dbReference>
<dbReference type="Gene3D" id="1.20.1280.50">
    <property type="match status" value="1"/>
</dbReference>
<evidence type="ECO:0000256" key="4">
    <source>
        <dbReference type="ARBA" id="ARBA00015819"/>
    </source>
</evidence>
<protein>
    <recommendedName>
        <fullName evidence="4">Probable E3 ubiquitin ligase complex SCF subunit sconB</fullName>
    </recommendedName>
    <alternativeName>
        <fullName evidence="8">Sulfur controller B</fullName>
    </alternativeName>
    <alternativeName>
        <fullName evidence="7">Sulfur metabolite repression control protein B</fullName>
    </alternativeName>
</protein>
<feature type="repeat" description="WD" evidence="9">
    <location>
        <begin position="415"/>
        <end position="445"/>
    </location>
</feature>
<evidence type="ECO:0000256" key="6">
    <source>
        <dbReference type="ARBA" id="ARBA00022737"/>
    </source>
</evidence>
<feature type="compositionally biased region" description="Basic and acidic residues" evidence="10">
    <location>
        <begin position="203"/>
        <end position="223"/>
    </location>
</feature>
<keyword evidence="5 9" id="KW-0853">WD repeat</keyword>
<feature type="compositionally biased region" description="Low complexity" evidence="10">
    <location>
        <begin position="832"/>
        <end position="849"/>
    </location>
</feature>
<dbReference type="InterPro" id="IPR001680">
    <property type="entry name" value="WD40_rpt"/>
</dbReference>
<dbReference type="PROSITE" id="PS50082">
    <property type="entry name" value="WD_REPEATS_2"/>
    <property type="match status" value="5"/>
</dbReference>
<evidence type="ECO:0000259" key="11">
    <source>
        <dbReference type="PROSITE" id="PS50181"/>
    </source>
</evidence>
<dbReference type="Pfam" id="PF12937">
    <property type="entry name" value="F-box-like"/>
    <property type="match status" value="1"/>
</dbReference>
<reference evidence="12" key="1">
    <citation type="submission" date="2023-01" db="EMBL/GenBank/DDBJ databases">
        <title>Exophiala dermititidis isolated from Cystic Fibrosis Patient.</title>
        <authorList>
            <person name="Kurbessoian T."/>
            <person name="Crocker A."/>
            <person name="Murante D."/>
            <person name="Hogan D.A."/>
            <person name="Stajich J.E."/>
        </authorList>
    </citation>
    <scope>NUCLEOTIDE SEQUENCE</scope>
    <source>
        <strain evidence="12">Ex8</strain>
    </source>
</reference>
<dbReference type="Gene3D" id="2.130.10.10">
    <property type="entry name" value="YVTN repeat-like/Quinoprotein amine dehydrogenase"/>
    <property type="match status" value="2"/>
</dbReference>
<evidence type="ECO:0000256" key="3">
    <source>
        <dbReference type="ARBA" id="ARBA00011725"/>
    </source>
</evidence>
<feature type="compositionally biased region" description="Polar residues" evidence="10">
    <location>
        <begin position="874"/>
        <end position="892"/>
    </location>
</feature>
<dbReference type="SUPFAM" id="SSF81383">
    <property type="entry name" value="F-box domain"/>
    <property type="match status" value="1"/>
</dbReference>
<evidence type="ECO:0000256" key="1">
    <source>
        <dbReference type="ARBA" id="ARBA00002730"/>
    </source>
</evidence>
<dbReference type="PANTHER" id="PTHR14604">
    <property type="entry name" value="WD40 REPEAT PF20"/>
    <property type="match status" value="1"/>
</dbReference>